<dbReference type="AlphaFoldDB" id="A0A0B6AX20"/>
<evidence type="ECO:0000256" key="6">
    <source>
        <dbReference type="ARBA" id="ARBA00023125"/>
    </source>
</evidence>
<dbReference type="Pfam" id="PF00580">
    <property type="entry name" value="UvrD-helicase"/>
    <property type="match status" value="1"/>
</dbReference>
<dbReference type="EMBL" id="CP009921">
    <property type="protein sequence ID" value="AJI25662.1"/>
    <property type="molecule type" value="Genomic_DNA"/>
</dbReference>
<dbReference type="InterPro" id="IPR027417">
    <property type="entry name" value="P-loop_NTPase"/>
</dbReference>
<dbReference type="GO" id="GO:0005524">
    <property type="term" value="F:ATP binding"/>
    <property type="evidence" value="ECO:0007669"/>
    <property type="project" value="UniProtKB-UniRule"/>
</dbReference>
<keyword evidence="5 11" id="KW-0067">ATP-binding</keyword>
<comment type="catalytic activity">
    <reaction evidence="10">
        <text>ATP + H2O = ADP + phosphate + H(+)</text>
        <dbReference type="Rhea" id="RHEA:13065"/>
        <dbReference type="ChEBI" id="CHEBI:15377"/>
        <dbReference type="ChEBI" id="CHEBI:15378"/>
        <dbReference type="ChEBI" id="CHEBI:30616"/>
        <dbReference type="ChEBI" id="CHEBI:43474"/>
        <dbReference type="ChEBI" id="CHEBI:456216"/>
        <dbReference type="EC" id="5.6.2.4"/>
    </reaction>
</comment>
<dbReference type="InterPro" id="IPR014016">
    <property type="entry name" value="UvrD-like_ATP-bd"/>
</dbReference>
<comment type="catalytic activity">
    <reaction evidence="8">
        <text>Couples ATP hydrolysis with the unwinding of duplex DNA by translocating in the 3'-5' direction.</text>
        <dbReference type="EC" id="5.6.2.4"/>
    </reaction>
</comment>
<dbReference type="Proteomes" id="UP000031829">
    <property type="component" value="Plasmid pBMV_2"/>
</dbReference>
<evidence type="ECO:0000256" key="5">
    <source>
        <dbReference type="ARBA" id="ARBA00022840"/>
    </source>
</evidence>
<evidence type="ECO:0000256" key="1">
    <source>
        <dbReference type="ARBA" id="ARBA00009922"/>
    </source>
</evidence>
<evidence type="ECO:0000256" key="10">
    <source>
        <dbReference type="ARBA" id="ARBA00048988"/>
    </source>
</evidence>
<keyword evidence="6" id="KW-0238">DNA-binding</keyword>
<dbReference type="GeneID" id="93645819"/>
<dbReference type="InterPro" id="IPR013986">
    <property type="entry name" value="DExx_box_DNA_helicase_dom_sf"/>
</dbReference>
<dbReference type="InterPro" id="IPR000212">
    <property type="entry name" value="DNA_helicase_UvrD/REP"/>
</dbReference>
<keyword evidence="7" id="KW-0413">Isomerase</keyword>
<evidence type="ECO:0000256" key="2">
    <source>
        <dbReference type="ARBA" id="ARBA00022741"/>
    </source>
</evidence>
<evidence type="ECO:0000313" key="13">
    <source>
        <dbReference type="Proteomes" id="UP000031829"/>
    </source>
</evidence>
<evidence type="ECO:0000313" key="12">
    <source>
        <dbReference type="EMBL" id="AJI25662.1"/>
    </source>
</evidence>
<evidence type="ECO:0000256" key="3">
    <source>
        <dbReference type="ARBA" id="ARBA00022801"/>
    </source>
</evidence>
<keyword evidence="4 11" id="KW-0347">Helicase</keyword>
<dbReference type="GO" id="GO:0016787">
    <property type="term" value="F:hydrolase activity"/>
    <property type="evidence" value="ECO:0007669"/>
    <property type="project" value="UniProtKB-UniRule"/>
</dbReference>
<dbReference type="KEGG" id="bmeg:BG04_5703"/>
<dbReference type="HOGENOM" id="CLU_004585_6_5_9"/>
<keyword evidence="3 11" id="KW-0378">Hydrolase</keyword>
<reference evidence="12 13" key="1">
    <citation type="journal article" date="2015" name="Genome Announc.">
        <title>Complete genome sequences for 35 biothreat assay-relevant bacillus species.</title>
        <authorList>
            <person name="Johnson S.L."/>
            <person name="Daligault H.E."/>
            <person name="Davenport K.W."/>
            <person name="Jaissle J."/>
            <person name="Frey K.G."/>
            <person name="Ladner J.T."/>
            <person name="Broomall S.M."/>
            <person name="Bishop-Lilly K.A."/>
            <person name="Bruce D.C."/>
            <person name="Gibbons H.S."/>
            <person name="Coyne S.R."/>
            <person name="Lo C.C."/>
            <person name="Meincke L."/>
            <person name="Munk A.C."/>
            <person name="Koroleva G.I."/>
            <person name="Rosenzweig C.N."/>
            <person name="Palacios G.F."/>
            <person name="Redden C.L."/>
            <person name="Minogue T.D."/>
            <person name="Chain P.S."/>
        </authorList>
    </citation>
    <scope>NUCLEOTIDE SEQUENCE [LARGE SCALE GENOMIC DNA]</scope>
    <source>
        <strain evidence="13">ATCC 14581 / DSM 32 / JCM 2506 / NBRC 15308 / NCIMB 9376 / NCTC 10342 / NRRL B-14308 / VKM B-512</strain>
        <plasmid evidence="12 13">pBMV_2</plasmid>
    </source>
</reference>
<dbReference type="Gene3D" id="1.10.10.160">
    <property type="match status" value="1"/>
</dbReference>
<dbReference type="PANTHER" id="PTHR11070">
    <property type="entry name" value="UVRD / RECB / PCRA DNA HELICASE FAMILY MEMBER"/>
    <property type="match status" value="1"/>
</dbReference>
<dbReference type="GO" id="GO:0043138">
    <property type="term" value="F:3'-5' DNA helicase activity"/>
    <property type="evidence" value="ECO:0007669"/>
    <property type="project" value="UniProtKB-EC"/>
</dbReference>
<evidence type="ECO:0000256" key="7">
    <source>
        <dbReference type="ARBA" id="ARBA00023235"/>
    </source>
</evidence>
<dbReference type="Pfam" id="PF13361">
    <property type="entry name" value="UvrD_C"/>
    <property type="match status" value="1"/>
</dbReference>
<keyword evidence="2 11" id="KW-0547">Nucleotide-binding</keyword>
<dbReference type="InterPro" id="IPR014017">
    <property type="entry name" value="DNA_helicase_UvrD-like_C"/>
</dbReference>
<dbReference type="PANTHER" id="PTHR11070:SF2">
    <property type="entry name" value="ATP-DEPENDENT DNA HELICASE SRS2"/>
    <property type="match status" value="1"/>
</dbReference>
<dbReference type="PROSITE" id="PS51198">
    <property type="entry name" value="UVRD_HELICASE_ATP_BIND"/>
    <property type="match status" value="1"/>
</dbReference>
<evidence type="ECO:0000256" key="8">
    <source>
        <dbReference type="ARBA" id="ARBA00034617"/>
    </source>
</evidence>
<dbReference type="RefSeq" id="WP_034655991.1">
    <property type="nucleotide sequence ID" value="NZ_CP009921.1"/>
</dbReference>
<organism evidence="12 13">
    <name type="scientific">Priestia megaterium (strain ATCC 14581 / DSM 32 / CCUG 1817 / JCM 2506 / NBRC 15308 / NCIMB 9376 / NCTC 10342 / NRRL B-14308 / VKM B-512 / Ford 19)</name>
    <name type="common">Bacillus megaterium</name>
    <dbReference type="NCBI Taxonomy" id="1348623"/>
    <lineage>
        <taxon>Bacteria</taxon>
        <taxon>Bacillati</taxon>
        <taxon>Bacillota</taxon>
        <taxon>Bacilli</taxon>
        <taxon>Bacillales</taxon>
        <taxon>Bacillaceae</taxon>
        <taxon>Priestia</taxon>
    </lineage>
</organism>
<dbReference type="Gene3D" id="3.40.50.300">
    <property type="entry name" value="P-loop containing nucleotide triphosphate hydrolases"/>
    <property type="match status" value="3"/>
</dbReference>
<accession>A0A0B6AX20</accession>
<keyword evidence="12" id="KW-0614">Plasmid</keyword>
<protein>
    <recommendedName>
        <fullName evidence="9">DNA 3'-5' helicase</fullName>
        <ecNumber evidence="9">5.6.2.4</ecNumber>
    </recommendedName>
</protein>
<dbReference type="EC" id="5.6.2.4" evidence="9"/>
<dbReference type="CDD" id="cd17932">
    <property type="entry name" value="DEXQc_UvrD"/>
    <property type="match status" value="1"/>
</dbReference>
<evidence type="ECO:0000256" key="9">
    <source>
        <dbReference type="ARBA" id="ARBA00034808"/>
    </source>
</evidence>
<name>A0A0B6AX20_PRIM2</name>
<comment type="similarity">
    <text evidence="1">Belongs to the helicase family. UvrD subfamily.</text>
</comment>
<evidence type="ECO:0000256" key="11">
    <source>
        <dbReference type="PROSITE-ProRule" id="PRU00560"/>
    </source>
</evidence>
<dbReference type="SUPFAM" id="SSF52540">
    <property type="entry name" value="P-loop containing nucleoside triphosphate hydrolases"/>
    <property type="match status" value="1"/>
</dbReference>
<geneLocation type="plasmid" evidence="12 13">
    <name>pBMV_2</name>
</geneLocation>
<dbReference type="GO" id="GO:0003677">
    <property type="term" value="F:DNA binding"/>
    <property type="evidence" value="ECO:0007669"/>
    <property type="project" value="UniProtKB-KW"/>
</dbReference>
<gene>
    <name evidence="12" type="ORF">BG04_5703</name>
</gene>
<feature type="binding site" evidence="11">
    <location>
        <begin position="23"/>
        <end position="30"/>
    </location>
    <ligand>
        <name>ATP</name>
        <dbReference type="ChEBI" id="CHEBI:30616"/>
    </ligand>
</feature>
<proteinExistence type="inferred from homology"/>
<dbReference type="GO" id="GO:0000725">
    <property type="term" value="P:recombinational repair"/>
    <property type="evidence" value="ECO:0007669"/>
    <property type="project" value="TreeGrafter"/>
</dbReference>
<evidence type="ECO:0000256" key="4">
    <source>
        <dbReference type="ARBA" id="ARBA00022806"/>
    </source>
</evidence>
<sequence>MHIDLNPFQKAAIDEEENALVIACPGSGKTRVLTLKIAKELEKLKKRTDRIIALTFTNRAADEIEKRVHDLGIDVSKLWTGTIHSFCLQWIIKPYGSYLPELQKGFSILDEFKAQDLKNSFKGDFDIPGYEDFITRRDRAGNYVNEKSNFNEAAETYHKHILECKLIDFDLILYFSYLLVEKYPKIADKLSRIFKYFFIDEFQDTQDLQYKLIGNIVKAAEGECKIFLVGDPDQAIFKSLGGVVKSPSEISQEIGGYSVKKLGLNGNYRSTQRIIDLYSNFQSTGLSIESLTDYHDEGGIIAFDRVINKDKLVEKITGIIQEQISNGVSPNEICVLAPQWNFLTSMARKLKSHLPDVTFDAPGLTVLPRDRDNFWFKLTRIILITKEPDNYLIRMKWAKQLLEELVMLNGTVVYADIESCRKFLKTINSINIQKEDAVEFLEASFKYIFKKIGFDYASSDLLMGQWDSFFHGLSRRYEYSDFSDIPKDINYMKKMFNTKEGVVINTCQGVKGEEFHTVIAFGLLRGYIPHWSQIINQSISNEIAESNKLLYVICSRAKKNLFLFSENGRFTKNKQEYQVNNQLNTIAFEFNSLTSYRTE</sequence>